<gene>
    <name evidence="2" type="ORF">N7469_010453</name>
</gene>
<dbReference type="InterPro" id="IPR037175">
    <property type="entry name" value="KFase_sf"/>
</dbReference>
<dbReference type="EMBL" id="JAPQKT010000009">
    <property type="protein sequence ID" value="KAJ5221566.1"/>
    <property type="molecule type" value="Genomic_DNA"/>
</dbReference>
<dbReference type="GO" id="GO:0019441">
    <property type="term" value="P:L-tryptophan catabolic process to kynurenine"/>
    <property type="evidence" value="ECO:0007669"/>
    <property type="project" value="InterPro"/>
</dbReference>
<reference evidence="2" key="2">
    <citation type="journal article" date="2023" name="IMA Fungus">
        <title>Comparative genomic study of the Penicillium genus elucidates a diverse pangenome and 15 lateral gene transfer events.</title>
        <authorList>
            <person name="Petersen C."/>
            <person name="Sorensen T."/>
            <person name="Nielsen M.R."/>
            <person name="Sondergaard T.E."/>
            <person name="Sorensen J.L."/>
            <person name="Fitzpatrick D.A."/>
            <person name="Frisvad J.C."/>
            <person name="Nielsen K.L."/>
        </authorList>
    </citation>
    <scope>NUCLEOTIDE SEQUENCE</scope>
    <source>
        <strain evidence="2">IBT 23319</strain>
    </source>
</reference>
<keyword evidence="3" id="KW-1185">Reference proteome</keyword>
<dbReference type="AlphaFoldDB" id="A0A9W9NKA9"/>
<dbReference type="Pfam" id="PF04199">
    <property type="entry name" value="Cyclase"/>
    <property type="match status" value="1"/>
</dbReference>
<comment type="similarity">
    <text evidence="1">Belongs to the Cyclase 1 superfamily.</text>
</comment>
<dbReference type="GeneID" id="81388525"/>
<protein>
    <recommendedName>
        <fullName evidence="4">Cyclase</fullName>
    </recommendedName>
</protein>
<proteinExistence type="inferred from homology"/>
<sequence>MESKLPEYPSFHELPLQRNGPRGNAWGLWGLEDQIGTLNHLKEDVVARAAKEEIRSGKRVSLNWTLTGSSYPTLGRKTLEIKLNNKAPLKIAHDDEWSFNSQCSSQWDGFRHYAYQAEELYYMGRKAAEFAESSVPNGIQHIAEVGIAGRGIFIDWYKWSQQNGRSVNAMSAHGVSFSELLGVLKSQNLTERDIRPGDIIIIRFGYISQYEDLSDEKRARLDELYRKQKPENIGIEPSEKLLKFLWENKVAAVAGDTRSFEVWPCSQTQWHLHEWLLAGWGMPIGELFNLENLSRACEEANRYTFFFTSSPMNAPGAVASPPNALAFF</sequence>
<comment type="caution">
    <text evidence="2">The sequence shown here is derived from an EMBL/GenBank/DDBJ whole genome shotgun (WGS) entry which is preliminary data.</text>
</comment>
<evidence type="ECO:0000256" key="1">
    <source>
        <dbReference type="ARBA" id="ARBA00007865"/>
    </source>
</evidence>
<dbReference type="RefSeq" id="XP_056496489.1">
    <property type="nucleotide sequence ID" value="XM_056649358.1"/>
</dbReference>
<accession>A0A9W9NKA9</accession>
<dbReference type="InterPro" id="IPR007325">
    <property type="entry name" value="KFase/CYL"/>
</dbReference>
<organism evidence="2 3">
    <name type="scientific">Penicillium citrinum</name>
    <dbReference type="NCBI Taxonomy" id="5077"/>
    <lineage>
        <taxon>Eukaryota</taxon>
        <taxon>Fungi</taxon>
        <taxon>Dikarya</taxon>
        <taxon>Ascomycota</taxon>
        <taxon>Pezizomycotina</taxon>
        <taxon>Eurotiomycetes</taxon>
        <taxon>Eurotiomycetidae</taxon>
        <taxon>Eurotiales</taxon>
        <taxon>Aspergillaceae</taxon>
        <taxon>Penicillium</taxon>
    </lineage>
</organism>
<dbReference type="OrthoDB" id="5396at2759"/>
<dbReference type="GO" id="GO:0004061">
    <property type="term" value="F:arylformamidase activity"/>
    <property type="evidence" value="ECO:0007669"/>
    <property type="project" value="InterPro"/>
</dbReference>
<evidence type="ECO:0000313" key="2">
    <source>
        <dbReference type="EMBL" id="KAJ5221566.1"/>
    </source>
</evidence>
<dbReference type="Gene3D" id="3.50.30.50">
    <property type="entry name" value="Putative cyclase"/>
    <property type="match status" value="1"/>
</dbReference>
<evidence type="ECO:0008006" key="4">
    <source>
        <dbReference type="Google" id="ProtNLM"/>
    </source>
</evidence>
<name>A0A9W9NKA9_PENCI</name>
<dbReference type="SUPFAM" id="SSF102198">
    <property type="entry name" value="Putative cyclase"/>
    <property type="match status" value="1"/>
</dbReference>
<dbReference type="Proteomes" id="UP001147733">
    <property type="component" value="Unassembled WGS sequence"/>
</dbReference>
<reference evidence="2" key="1">
    <citation type="submission" date="2022-11" db="EMBL/GenBank/DDBJ databases">
        <authorList>
            <person name="Petersen C."/>
        </authorList>
    </citation>
    <scope>NUCLEOTIDE SEQUENCE</scope>
    <source>
        <strain evidence="2">IBT 23319</strain>
    </source>
</reference>
<dbReference type="PANTHER" id="PTHR34861">
    <property type="match status" value="1"/>
</dbReference>
<evidence type="ECO:0000313" key="3">
    <source>
        <dbReference type="Proteomes" id="UP001147733"/>
    </source>
</evidence>
<dbReference type="PANTHER" id="PTHR34861:SF11">
    <property type="entry name" value="CYCLASE"/>
    <property type="match status" value="1"/>
</dbReference>